<keyword evidence="5" id="KW-1185">Reference proteome</keyword>
<keyword evidence="2" id="KW-1133">Transmembrane helix</keyword>
<evidence type="ECO:0000256" key="2">
    <source>
        <dbReference type="SAM" id="Phobius"/>
    </source>
</evidence>
<name>W9S2X5_9ROSA</name>
<accession>W9S2X5</accession>
<dbReference type="PANTHER" id="PTHR35705">
    <property type="entry name" value="WPP DOMAIN-INTERACTING TAIL-ANCHORED PROTEIN 1"/>
    <property type="match status" value="1"/>
</dbReference>
<keyword evidence="2" id="KW-0812">Transmembrane</keyword>
<proteinExistence type="predicted"/>
<evidence type="ECO:0000313" key="4">
    <source>
        <dbReference type="EMBL" id="EXB85808.1"/>
    </source>
</evidence>
<dbReference type="OrthoDB" id="1936068at2759"/>
<dbReference type="PANTHER" id="PTHR35705:SF1">
    <property type="entry name" value="WPP DOMAIN-INTERACTING TAIL-ANCHORED PROTEIN 1"/>
    <property type="match status" value="1"/>
</dbReference>
<sequence>MDYDAVDEASVSVDHVNAHDQGADSGRPDFGDRISSNREVLGELRNSGEILTRLELDLACVSEKIVNLNVLMMHVATRENEFEAFALEKEHTLDDSLEKALEFDLLSGVLDSEVRGLDGFMAVLQSEIVNARELVSSCLHEGETLGEMEEKLCDSEQSFKQSQDQISEIRMQSLKLQRTLTCLDREEEWNNYKKLEEDQFFSVNAKIKMQTAEQQRHILRLLEKSLAREIDLEKKLVEFRHVEEELKQRLLSSQQEVYCMEDETADVWERWFEADSTSAVLMGISKELLGRLQILEFNLNSLVQQETKLRSKLEDSIEELKAKENSLNELASSSAEVSDLLVSQTNNLKASLREAEDKLILANSEAFTLSEKVALLEKQLKESDKVEFLERKLRESDIQLQRAIASAEASQEKQNLLHSTIDDMENLIVDLKGMVSKYESRADSAEEKCIILSESHAELNEELNFLRGRLESLEASLQQADETKLAAAKGVGLQTKVVANLVLQLAFERDRLHKQISSLAMENKILLLQLQGSNKDSAVLRHDMAAATCSKDSKEEVTETTSISSELDKTRENASFVENEVGATPGPETARRIDAGILNFKLVFLAMLILLIAVAAYYSSQLES</sequence>
<dbReference type="Proteomes" id="UP000030645">
    <property type="component" value="Unassembled WGS sequence"/>
</dbReference>
<reference evidence="5" key="1">
    <citation type="submission" date="2013-01" db="EMBL/GenBank/DDBJ databases">
        <title>Draft Genome Sequence of a Mulberry Tree, Morus notabilis C.K. Schneid.</title>
        <authorList>
            <person name="He N."/>
            <person name="Zhao S."/>
        </authorList>
    </citation>
    <scope>NUCLEOTIDE SEQUENCE</scope>
</reference>
<dbReference type="SUPFAM" id="SSF57997">
    <property type="entry name" value="Tropomyosin"/>
    <property type="match status" value="1"/>
</dbReference>
<dbReference type="EMBL" id="KE344904">
    <property type="protein sequence ID" value="EXB85808.1"/>
    <property type="molecule type" value="Genomic_DNA"/>
</dbReference>
<gene>
    <name evidence="4" type="ORF">L484_009654</name>
</gene>
<feature type="domain" description="WIT1/2 N-terminal helical bundle" evidence="3">
    <location>
        <begin position="45"/>
        <end position="182"/>
    </location>
</feature>
<dbReference type="Pfam" id="PF26581">
    <property type="entry name" value="WIT1_2_N"/>
    <property type="match status" value="1"/>
</dbReference>
<dbReference type="eggNOG" id="ENOG502QPXD">
    <property type="taxonomic scope" value="Eukaryota"/>
</dbReference>
<feature type="transmembrane region" description="Helical" evidence="2">
    <location>
        <begin position="598"/>
        <end position="618"/>
    </location>
</feature>
<keyword evidence="2" id="KW-0472">Membrane</keyword>
<evidence type="ECO:0000313" key="5">
    <source>
        <dbReference type="Proteomes" id="UP000030645"/>
    </source>
</evidence>
<dbReference type="KEGG" id="mnt:21392975"/>
<dbReference type="InterPro" id="IPR039976">
    <property type="entry name" value="WIT1/WIT2"/>
</dbReference>
<feature type="coiled-coil region" evidence="1">
    <location>
        <begin position="303"/>
        <end position="483"/>
    </location>
</feature>
<organism evidence="4 5">
    <name type="scientific">Morus notabilis</name>
    <dbReference type="NCBI Taxonomy" id="981085"/>
    <lineage>
        <taxon>Eukaryota</taxon>
        <taxon>Viridiplantae</taxon>
        <taxon>Streptophyta</taxon>
        <taxon>Embryophyta</taxon>
        <taxon>Tracheophyta</taxon>
        <taxon>Spermatophyta</taxon>
        <taxon>Magnoliopsida</taxon>
        <taxon>eudicotyledons</taxon>
        <taxon>Gunneridae</taxon>
        <taxon>Pentapetalae</taxon>
        <taxon>rosids</taxon>
        <taxon>fabids</taxon>
        <taxon>Rosales</taxon>
        <taxon>Moraceae</taxon>
        <taxon>Moreae</taxon>
        <taxon>Morus</taxon>
    </lineage>
</organism>
<dbReference type="InterPro" id="IPR058610">
    <property type="entry name" value="WIT1_2_N"/>
</dbReference>
<evidence type="ECO:0000259" key="3">
    <source>
        <dbReference type="Pfam" id="PF26581"/>
    </source>
</evidence>
<protein>
    <recommendedName>
        <fullName evidence="3">WIT1/2 N-terminal helical bundle domain-containing protein</fullName>
    </recommendedName>
</protein>
<dbReference type="AlphaFoldDB" id="W9S2X5"/>
<evidence type="ECO:0000256" key="1">
    <source>
        <dbReference type="SAM" id="Coils"/>
    </source>
</evidence>
<dbReference type="STRING" id="981085.W9S2X5"/>
<keyword evidence="1" id="KW-0175">Coiled coil</keyword>